<dbReference type="PANTHER" id="PTHR42796:SF4">
    <property type="entry name" value="FUMARYLACETOACETATE HYDROLASE DOMAIN-CONTAINING PROTEIN 2A"/>
    <property type="match status" value="1"/>
</dbReference>
<dbReference type="RefSeq" id="WP_107750115.1">
    <property type="nucleotide sequence ID" value="NZ_QBKF01000001.1"/>
</dbReference>
<dbReference type="FunFam" id="3.90.850.10:FF:000002">
    <property type="entry name" value="2-hydroxyhepta-2,4-diene-1,7-dioate isomerase"/>
    <property type="match status" value="1"/>
</dbReference>
<dbReference type="Pfam" id="PF01557">
    <property type="entry name" value="FAA_hydrolase"/>
    <property type="match status" value="1"/>
</dbReference>
<keyword evidence="5" id="KW-1185">Reference proteome</keyword>
<dbReference type="InterPro" id="IPR051121">
    <property type="entry name" value="FAH"/>
</dbReference>
<evidence type="ECO:0000256" key="2">
    <source>
        <dbReference type="ARBA" id="ARBA00022723"/>
    </source>
</evidence>
<name>A0A2T7UL70_9RHOB</name>
<evidence type="ECO:0000256" key="1">
    <source>
        <dbReference type="ARBA" id="ARBA00010211"/>
    </source>
</evidence>
<dbReference type="GO" id="GO:0046872">
    <property type="term" value="F:metal ion binding"/>
    <property type="evidence" value="ECO:0007669"/>
    <property type="project" value="UniProtKB-KW"/>
</dbReference>
<dbReference type="Proteomes" id="UP000244810">
    <property type="component" value="Unassembled WGS sequence"/>
</dbReference>
<evidence type="ECO:0000259" key="3">
    <source>
        <dbReference type="Pfam" id="PF01557"/>
    </source>
</evidence>
<dbReference type="PANTHER" id="PTHR42796">
    <property type="entry name" value="FUMARYLACETOACETATE HYDROLASE DOMAIN-CONTAINING PROTEIN 2A-RELATED"/>
    <property type="match status" value="1"/>
</dbReference>
<organism evidence="4 5">
    <name type="scientific">Pararhodobacter aggregans</name>
    <dbReference type="NCBI Taxonomy" id="404875"/>
    <lineage>
        <taxon>Bacteria</taxon>
        <taxon>Pseudomonadati</taxon>
        <taxon>Pseudomonadota</taxon>
        <taxon>Alphaproteobacteria</taxon>
        <taxon>Rhodobacterales</taxon>
        <taxon>Paracoccaceae</taxon>
        <taxon>Pararhodobacter</taxon>
    </lineage>
</organism>
<comment type="similarity">
    <text evidence="1">Belongs to the FAH family.</text>
</comment>
<reference evidence="4 5" key="1">
    <citation type="journal article" date="2011" name="Syst. Appl. Microbiol.">
        <title>Defluviimonas denitrificans gen. nov., sp. nov., and Pararhodobacter aggregans gen. nov., sp. nov., non-phototrophic Rhodobacteraceae from the biofilter of a marine aquaculture.</title>
        <authorList>
            <person name="Foesel B.U."/>
            <person name="Drake H.L."/>
            <person name="Schramm A."/>
        </authorList>
    </citation>
    <scope>NUCLEOTIDE SEQUENCE [LARGE SCALE GENOMIC DNA]</scope>
    <source>
        <strain evidence="4 5">D1-19</strain>
    </source>
</reference>
<dbReference type="SUPFAM" id="SSF56529">
    <property type="entry name" value="FAH"/>
    <property type="match status" value="1"/>
</dbReference>
<dbReference type="GO" id="GO:0016787">
    <property type="term" value="F:hydrolase activity"/>
    <property type="evidence" value="ECO:0007669"/>
    <property type="project" value="UniProtKB-KW"/>
</dbReference>
<dbReference type="OrthoDB" id="5197601at2"/>
<keyword evidence="4" id="KW-0378">Hydrolase</keyword>
<dbReference type="Gene3D" id="3.90.850.10">
    <property type="entry name" value="Fumarylacetoacetase-like, C-terminal domain"/>
    <property type="match status" value="1"/>
</dbReference>
<dbReference type="GO" id="GO:0016853">
    <property type="term" value="F:isomerase activity"/>
    <property type="evidence" value="ECO:0007669"/>
    <property type="project" value="UniProtKB-ARBA"/>
</dbReference>
<keyword evidence="2" id="KW-0479">Metal-binding</keyword>
<proteinExistence type="inferred from homology"/>
<feature type="domain" description="Fumarylacetoacetase-like C-terminal" evidence="3">
    <location>
        <begin position="69"/>
        <end position="277"/>
    </location>
</feature>
<gene>
    <name evidence="4" type="ORF">DDE23_21790</name>
</gene>
<accession>A0A2T7UL70</accession>
<protein>
    <submittedName>
        <fullName evidence="4">FAA hydrolase family protein</fullName>
    </submittedName>
</protein>
<evidence type="ECO:0000313" key="4">
    <source>
        <dbReference type="EMBL" id="PVE45425.1"/>
    </source>
</evidence>
<comment type="caution">
    <text evidence="4">The sequence shown here is derived from an EMBL/GenBank/DDBJ whole genome shotgun (WGS) entry which is preliminary data.</text>
</comment>
<dbReference type="GO" id="GO:0019752">
    <property type="term" value="P:carboxylic acid metabolic process"/>
    <property type="evidence" value="ECO:0007669"/>
    <property type="project" value="UniProtKB-ARBA"/>
</dbReference>
<sequence length="279" mass="30021">MQFATIHHQGALRFGLVEGEAIHLAAPGETLRQHLAGDLAALADRLRAAPALPLDGLRYAPVLPDAPQVFCIGLNYRDHRAETAGAIQKEYPKEPIVFARWATSLAGHDEDLPKPANSDSVDFEAELAVIIGRGGRHIAKARAMEHVAGYACFNDISMRDWQMKAGQWTPGKNFPKSGPLGPVMVTPEAVGPLDDLTIRCLLDGAVMQESTLGNLLFDIPTLIAYCSEFAELQPGDVIATGTPGGVGFVRQPPVLLEPGKRVVVEIERVGRLENAIVAE</sequence>
<dbReference type="InterPro" id="IPR036663">
    <property type="entry name" value="Fumarylacetoacetase_C_sf"/>
</dbReference>
<dbReference type="InterPro" id="IPR011234">
    <property type="entry name" value="Fumarylacetoacetase-like_C"/>
</dbReference>
<dbReference type="AlphaFoldDB" id="A0A2T7UL70"/>
<evidence type="ECO:0000313" key="5">
    <source>
        <dbReference type="Proteomes" id="UP000244810"/>
    </source>
</evidence>
<dbReference type="EMBL" id="QDDR01000015">
    <property type="protein sequence ID" value="PVE45425.1"/>
    <property type="molecule type" value="Genomic_DNA"/>
</dbReference>